<evidence type="ECO:0008006" key="3">
    <source>
        <dbReference type="Google" id="ProtNLM"/>
    </source>
</evidence>
<gene>
    <name evidence="1" type="ORF">COF57_15410</name>
</gene>
<name>A0A2C4Q7U1_9BACI</name>
<reference evidence="1 2" key="1">
    <citation type="submission" date="2017-09" db="EMBL/GenBank/DDBJ databases">
        <title>Large-scale bioinformatics analysis of Bacillus genomes uncovers conserved roles of natural products in bacterial physiology.</title>
        <authorList>
            <consortium name="Agbiome Team Llc"/>
            <person name="Bleich R.M."/>
            <person name="Grubbs K.J."/>
            <person name="Santa Maria K.C."/>
            <person name="Allen S.E."/>
            <person name="Farag S."/>
            <person name="Shank E.A."/>
            <person name="Bowers A."/>
        </authorList>
    </citation>
    <scope>NUCLEOTIDE SEQUENCE [LARGE SCALE GENOMIC DNA]</scope>
    <source>
        <strain evidence="1 2">AFS044295</strain>
    </source>
</reference>
<dbReference type="EMBL" id="NUSP01000011">
    <property type="protein sequence ID" value="PHD60571.1"/>
    <property type="molecule type" value="Genomic_DNA"/>
</dbReference>
<organism evidence="1 2">
    <name type="scientific">Bacillus wiedmannii</name>
    <dbReference type="NCBI Taxonomy" id="1890302"/>
    <lineage>
        <taxon>Bacteria</taxon>
        <taxon>Bacillati</taxon>
        <taxon>Bacillota</taxon>
        <taxon>Bacilli</taxon>
        <taxon>Bacillales</taxon>
        <taxon>Bacillaceae</taxon>
        <taxon>Bacillus</taxon>
        <taxon>Bacillus cereus group</taxon>
    </lineage>
</organism>
<dbReference type="Proteomes" id="UP000223364">
    <property type="component" value="Unassembled WGS sequence"/>
</dbReference>
<dbReference type="AlphaFoldDB" id="A0A2C4Q7U1"/>
<dbReference type="RefSeq" id="WP_098815461.1">
    <property type="nucleotide sequence ID" value="NZ_NUSP01000011.1"/>
</dbReference>
<evidence type="ECO:0000313" key="1">
    <source>
        <dbReference type="EMBL" id="PHD60571.1"/>
    </source>
</evidence>
<sequence length="91" mass="10849">MTNKEEIYVEQKELRLRRVQYLICDIMDEMNAESEKKNLEILQQVIDHLSGAIGDLVDPSSSYSIDYLERKVHTAHYLLFKNERKAYLCRR</sequence>
<comment type="caution">
    <text evidence="1">The sequence shown here is derived from an EMBL/GenBank/DDBJ whole genome shotgun (WGS) entry which is preliminary data.</text>
</comment>
<evidence type="ECO:0000313" key="2">
    <source>
        <dbReference type="Proteomes" id="UP000223364"/>
    </source>
</evidence>
<protein>
    <recommendedName>
        <fullName evidence="3">Group-specific protein</fullName>
    </recommendedName>
</protein>
<proteinExistence type="predicted"/>
<accession>A0A2C4Q7U1</accession>